<name>A0A7W7P3K1_PSENT</name>
<dbReference type="RefSeq" id="WP_184592695.1">
    <property type="nucleotide sequence ID" value="NZ_JACHLI010000018.1"/>
</dbReference>
<reference evidence="1 2" key="1">
    <citation type="submission" date="2020-08" db="EMBL/GenBank/DDBJ databases">
        <title>Functional genomics of gut bacteria from endangered species of beetles.</title>
        <authorList>
            <person name="Carlos-Shanley C."/>
        </authorList>
    </citation>
    <scope>NUCLEOTIDE SEQUENCE [LARGE SCALE GENOMIC DNA]</scope>
    <source>
        <strain evidence="1 2">S00179</strain>
    </source>
</reference>
<gene>
    <name evidence="1" type="ORF">HNP46_004208</name>
</gene>
<sequence>MTTANEQAFTNWACKAHELADSLIAKDLDVRPVVHSLVDMRQDKWHVSVQHSPDGWYAMFAGHPMELLHVRDGSYSLKYLGMQANDLGSREYAVSIAPLFAQRVLKELSTLIERNTVPS</sequence>
<protein>
    <submittedName>
        <fullName evidence="1">Uncharacterized protein</fullName>
    </submittedName>
</protein>
<comment type="caution">
    <text evidence="1">The sequence shown here is derived from an EMBL/GenBank/DDBJ whole genome shotgun (WGS) entry which is preliminary data.</text>
</comment>
<proteinExistence type="predicted"/>
<organism evidence="1 2">
    <name type="scientific">Pseudomonas nitroreducens</name>
    <dbReference type="NCBI Taxonomy" id="46680"/>
    <lineage>
        <taxon>Bacteria</taxon>
        <taxon>Pseudomonadati</taxon>
        <taxon>Pseudomonadota</taxon>
        <taxon>Gammaproteobacteria</taxon>
        <taxon>Pseudomonadales</taxon>
        <taxon>Pseudomonadaceae</taxon>
        <taxon>Pseudomonas</taxon>
    </lineage>
</organism>
<dbReference type="Proteomes" id="UP000566995">
    <property type="component" value="Unassembled WGS sequence"/>
</dbReference>
<dbReference type="EMBL" id="JACHLI010000018">
    <property type="protein sequence ID" value="MBB4865327.1"/>
    <property type="molecule type" value="Genomic_DNA"/>
</dbReference>
<evidence type="ECO:0000313" key="1">
    <source>
        <dbReference type="EMBL" id="MBB4865327.1"/>
    </source>
</evidence>
<accession>A0A7W7P3K1</accession>
<evidence type="ECO:0000313" key="2">
    <source>
        <dbReference type="Proteomes" id="UP000566995"/>
    </source>
</evidence>
<dbReference type="AlphaFoldDB" id="A0A7W7P3K1"/>